<dbReference type="CDD" id="cd02440">
    <property type="entry name" value="AdoMet_MTases"/>
    <property type="match status" value="1"/>
</dbReference>
<dbReference type="EMBL" id="CAADFE010000094">
    <property type="protein sequence ID" value="VFJ75966.1"/>
    <property type="molecule type" value="Genomic_DNA"/>
</dbReference>
<reference evidence="1" key="1">
    <citation type="submission" date="2019-02" db="EMBL/GenBank/DDBJ databases">
        <authorList>
            <person name="Gruber-Vodicka R. H."/>
            <person name="Seah K. B. B."/>
        </authorList>
    </citation>
    <scope>NUCLEOTIDE SEQUENCE</scope>
    <source>
        <strain evidence="1">BECK_BZ131</strain>
    </source>
</reference>
<gene>
    <name evidence="1" type="ORF">BECKFW1821C_GA0114237_10949</name>
</gene>
<accession>A0A450U118</accession>
<protein>
    <recommendedName>
        <fullName evidence="2">Methyltransferase domain-containing protein</fullName>
    </recommendedName>
</protein>
<dbReference type="Gene3D" id="3.40.50.150">
    <property type="entry name" value="Vaccinia Virus protein VP39"/>
    <property type="match status" value="1"/>
</dbReference>
<proteinExistence type="predicted"/>
<sequence>MKVCELLEKRCEYPSTEELRARVRRHIRERGNAFEQDLDRIYQVFKYYWHAADRWKIIETLVDCMMDTTARDGTLEILDVGSGRGELTLDVMRSLLARTRKLPVADIVEPAEKALDMAMELLPHDEAGGFLRDAFSHVEETGDRTYDVIFLNNSIYFFEPFEESVVYFLRKIRKGGAILILYAVKNLDYGELIGDIRTRCEISNETTLFTLPLRLFLGDKEIYSAGMIRILKDFYLQNAAFCANPLSDRLFIETLAECSEDGFFDYEHRLLVIRG</sequence>
<organism evidence="1">
    <name type="scientific">Candidatus Kentrum sp. FW</name>
    <dbReference type="NCBI Taxonomy" id="2126338"/>
    <lineage>
        <taxon>Bacteria</taxon>
        <taxon>Pseudomonadati</taxon>
        <taxon>Pseudomonadota</taxon>
        <taxon>Gammaproteobacteria</taxon>
        <taxon>Candidatus Kentrum</taxon>
    </lineage>
</organism>
<evidence type="ECO:0000313" key="1">
    <source>
        <dbReference type="EMBL" id="VFJ75966.1"/>
    </source>
</evidence>
<dbReference type="AlphaFoldDB" id="A0A450U118"/>
<dbReference type="SUPFAM" id="SSF53335">
    <property type="entry name" value="S-adenosyl-L-methionine-dependent methyltransferases"/>
    <property type="match status" value="1"/>
</dbReference>
<evidence type="ECO:0008006" key="2">
    <source>
        <dbReference type="Google" id="ProtNLM"/>
    </source>
</evidence>
<name>A0A450U118_9GAMM</name>
<dbReference type="InterPro" id="IPR029063">
    <property type="entry name" value="SAM-dependent_MTases_sf"/>
</dbReference>